<dbReference type="Pfam" id="PF20237">
    <property type="entry name" value="DUF6594"/>
    <property type="match status" value="1"/>
</dbReference>
<keyword evidence="1" id="KW-0812">Transmembrane</keyword>
<keyword evidence="1" id="KW-0472">Membrane</keyword>
<gene>
    <name evidence="3 5" type="ORF">P152DRAFT_483766</name>
</gene>
<name>A0A6G1FYC2_9PEZI</name>
<dbReference type="OrthoDB" id="5342093at2759"/>
<dbReference type="PANTHER" id="PTHR34502:SF5">
    <property type="entry name" value="DUF6594 DOMAIN-CONTAINING PROTEIN"/>
    <property type="match status" value="1"/>
</dbReference>
<protein>
    <recommendedName>
        <fullName evidence="2">DUF6594 domain-containing protein</fullName>
    </recommendedName>
</protein>
<dbReference type="AlphaFoldDB" id="A0A6G1FYC2"/>
<evidence type="ECO:0000313" key="4">
    <source>
        <dbReference type="Proteomes" id="UP000504638"/>
    </source>
</evidence>
<evidence type="ECO:0000259" key="2">
    <source>
        <dbReference type="Pfam" id="PF20237"/>
    </source>
</evidence>
<reference evidence="5" key="3">
    <citation type="submission" date="2025-04" db="UniProtKB">
        <authorList>
            <consortium name="RefSeq"/>
        </authorList>
    </citation>
    <scope>IDENTIFICATION</scope>
    <source>
        <strain evidence="5">CBS 781.70</strain>
    </source>
</reference>
<feature type="domain" description="DUF6594" evidence="2">
    <location>
        <begin position="49"/>
        <end position="260"/>
    </location>
</feature>
<dbReference type="InterPro" id="IPR046529">
    <property type="entry name" value="DUF6594"/>
</dbReference>
<dbReference type="RefSeq" id="XP_033532322.1">
    <property type="nucleotide sequence ID" value="XM_033681964.1"/>
</dbReference>
<evidence type="ECO:0000256" key="1">
    <source>
        <dbReference type="SAM" id="Phobius"/>
    </source>
</evidence>
<dbReference type="Proteomes" id="UP000504638">
    <property type="component" value="Unplaced"/>
</dbReference>
<reference evidence="3 5" key="1">
    <citation type="submission" date="2020-01" db="EMBL/GenBank/DDBJ databases">
        <authorList>
            <consortium name="DOE Joint Genome Institute"/>
            <person name="Haridas S."/>
            <person name="Albert R."/>
            <person name="Binder M."/>
            <person name="Bloem J."/>
            <person name="Labutti K."/>
            <person name="Salamov A."/>
            <person name="Andreopoulos B."/>
            <person name="Baker S.E."/>
            <person name="Barry K."/>
            <person name="Bills G."/>
            <person name="Bluhm B.H."/>
            <person name="Cannon C."/>
            <person name="Castanera R."/>
            <person name="Culley D.E."/>
            <person name="Daum C."/>
            <person name="Ezra D."/>
            <person name="Gonzalez J.B."/>
            <person name="Henrissat B."/>
            <person name="Kuo A."/>
            <person name="Liang C."/>
            <person name="Lipzen A."/>
            <person name="Lutzoni F."/>
            <person name="Magnuson J."/>
            <person name="Mondo S."/>
            <person name="Nolan M."/>
            <person name="Ohm R."/>
            <person name="Pangilinan J."/>
            <person name="Park H.-J."/>
            <person name="Ramirez L."/>
            <person name="Alfaro M."/>
            <person name="Sun H."/>
            <person name="Tritt A."/>
            <person name="Yoshinaga Y."/>
            <person name="Zwiers L.-H."/>
            <person name="Turgeon B.G."/>
            <person name="Goodwin S.B."/>
            <person name="Spatafora J.W."/>
            <person name="Crous P.W."/>
            <person name="Grigoriev I.V."/>
        </authorList>
    </citation>
    <scope>NUCLEOTIDE SEQUENCE</scope>
    <source>
        <strain evidence="3 5">CBS 781.70</strain>
    </source>
</reference>
<organism evidence="3">
    <name type="scientific">Eremomyces bilateralis CBS 781.70</name>
    <dbReference type="NCBI Taxonomy" id="1392243"/>
    <lineage>
        <taxon>Eukaryota</taxon>
        <taxon>Fungi</taxon>
        <taxon>Dikarya</taxon>
        <taxon>Ascomycota</taxon>
        <taxon>Pezizomycotina</taxon>
        <taxon>Dothideomycetes</taxon>
        <taxon>Dothideomycetes incertae sedis</taxon>
        <taxon>Eremomycetales</taxon>
        <taxon>Eremomycetaceae</taxon>
        <taxon>Eremomyces</taxon>
    </lineage>
</organism>
<dbReference type="EMBL" id="ML975165">
    <property type="protein sequence ID" value="KAF1810691.1"/>
    <property type="molecule type" value="Genomic_DNA"/>
</dbReference>
<sequence length="271" mass="30991">MGLAPLSSQGSHPFPDFSAARREAAFFMVNTPPEAIFPSRMEAVLEIVLRKSDEHLHAERELRRLERQPTDRHEMDVRQKQMEVESRLAVYLDWLHRAKRIMEMPQPLSLDHRELQNNIFKSVEGQQYMRWQSQDGWGSPDDRTGHRQDLVTIQGRSRESIWANLAVGPFLRWFNRLLGRRDVPYDENAVLLVSERVAVVLGGICLTGSITVLYNLDSMWFRLWCINVFTVIFAAVLCIISSEPASKTFVGLCGFAAVQVVFISGIEDTSS</sequence>
<feature type="transmembrane region" description="Helical" evidence="1">
    <location>
        <begin position="223"/>
        <end position="242"/>
    </location>
</feature>
<dbReference type="PANTHER" id="PTHR34502">
    <property type="entry name" value="DUF6594 DOMAIN-CONTAINING PROTEIN-RELATED"/>
    <property type="match status" value="1"/>
</dbReference>
<proteinExistence type="predicted"/>
<dbReference type="GeneID" id="54422534"/>
<keyword evidence="1" id="KW-1133">Transmembrane helix</keyword>
<evidence type="ECO:0000313" key="3">
    <source>
        <dbReference type="EMBL" id="KAF1810691.1"/>
    </source>
</evidence>
<evidence type="ECO:0000313" key="5">
    <source>
        <dbReference type="RefSeq" id="XP_033532322.1"/>
    </source>
</evidence>
<feature type="transmembrane region" description="Helical" evidence="1">
    <location>
        <begin position="248"/>
        <end position="266"/>
    </location>
</feature>
<reference evidence="5" key="2">
    <citation type="submission" date="2020-04" db="EMBL/GenBank/DDBJ databases">
        <authorList>
            <consortium name="NCBI Genome Project"/>
        </authorList>
    </citation>
    <scope>NUCLEOTIDE SEQUENCE</scope>
    <source>
        <strain evidence="5">CBS 781.70</strain>
    </source>
</reference>
<keyword evidence="4" id="KW-1185">Reference proteome</keyword>
<accession>A0A6G1FYC2</accession>